<sequence length="12" mass="1229">MEPGHCTLADVG</sequence>
<organism evidence="1">
    <name type="scientific">Anguilla anguilla</name>
    <name type="common">European freshwater eel</name>
    <name type="synonym">Muraena anguilla</name>
    <dbReference type="NCBI Taxonomy" id="7936"/>
    <lineage>
        <taxon>Eukaryota</taxon>
        <taxon>Metazoa</taxon>
        <taxon>Chordata</taxon>
        <taxon>Craniata</taxon>
        <taxon>Vertebrata</taxon>
        <taxon>Euteleostomi</taxon>
        <taxon>Actinopterygii</taxon>
        <taxon>Neopterygii</taxon>
        <taxon>Teleostei</taxon>
        <taxon>Anguilliformes</taxon>
        <taxon>Anguillidae</taxon>
        <taxon>Anguilla</taxon>
    </lineage>
</organism>
<dbReference type="EMBL" id="GBXM01038998">
    <property type="protein sequence ID" value="JAH69579.1"/>
    <property type="molecule type" value="Transcribed_RNA"/>
</dbReference>
<proteinExistence type="predicted"/>
<protein>
    <submittedName>
        <fullName evidence="1">Uncharacterized protein</fullName>
    </submittedName>
</protein>
<evidence type="ECO:0000313" key="1">
    <source>
        <dbReference type="EMBL" id="JAH69579.1"/>
    </source>
</evidence>
<name>A0A0E9UUM4_ANGAN</name>
<reference evidence="1" key="2">
    <citation type="journal article" date="2015" name="Fish Shellfish Immunol.">
        <title>Early steps in the European eel (Anguilla anguilla)-Vibrio vulnificus interaction in the gills: Role of the RtxA13 toxin.</title>
        <authorList>
            <person name="Callol A."/>
            <person name="Pajuelo D."/>
            <person name="Ebbesson L."/>
            <person name="Teles M."/>
            <person name="MacKenzie S."/>
            <person name="Amaro C."/>
        </authorList>
    </citation>
    <scope>NUCLEOTIDE SEQUENCE</scope>
</reference>
<reference evidence="1" key="1">
    <citation type="submission" date="2014-11" db="EMBL/GenBank/DDBJ databases">
        <authorList>
            <person name="Amaro Gonzalez C."/>
        </authorList>
    </citation>
    <scope>NUCLEOTIDE SEQUENCE</scope>
</reference>
<accession>A0A0E9UUM4</accession>